<organism evidence="6 7">
    <name type="scientific">Rhizobium viscosum</name>
    <name type="common">Arthrobacter viscosus</name>
    <dbReference type="NCBI Taxonomy" id="1673"/>
    <lineage>
        <taxon>Bacteria</taxon>
        <taxon>Pseudomonadati</taxon>
        <taxon>Pseudomonadota</taxon>
        <taxon>Alphaproteobacteria</taxon>
        <taxon>Hyphomicrobiales</taxon>
        <taxon>Rhizobiaceae</taxon>
        <taxon>Rhizobium/Agrobacterium group</taxon>
        <taxon>Rhizobium</taxon>
    </lineage>
</organism>
<feature type="transmembrane region" description="Helical" evidence="5">
    <location>
        <begin position="40"/>
        <end position="63"/>
    </location>
</feature>
<proteinExistence type="predicted"/>
<keyword evidence="4 5" id="KW-0472">Membrane</keyword>
<evidence type="ECO:0000256" key="1">
    <source>
        <dbReference type="ARBA" id="ARBA00004141"/>
    </source>
</evidence>
<keyword evidence="2 5" id="KW-0812">Transmembrane</keyword>
<evidence type="ECO:0000256" key="4">
    <source>
        <dbReference type="ARBA" id="ARBA00023136"/>
    </source>
</evidence>
<evidence type="ECO:0000313" key="7">
    <source>
        <dbReference type="Proteomes" id="UP000620262"/>
    </source>
</evidence>
<feature type="transmembrane region" description="Helical" evidence="5">
    <location>
        <begin position="227"/>
        <end position="249"/>
    </location>
</feature>
<sequence length="289" mass="30621">MTLAEWIILALKASLFLVVFSLGLRATLKDIAYLLARPMLLFKSILSMNIVMLGFALAAASVFPLPLPLQIALLGLAMAPVPPILTWKQKRAAGTSSYAISLCVTASFLAIILVPLAVALADAVFQEEYRMPSIRIVPIVLISVIVPLVLGMLVERFAPATAARIAQPVGALGTALLILAALPVIFVTLPAVWVLVGRGLLLFLALFTAFGLLVGHTLGGPHAHDRVVLALATGTRHPGVAMAIAAYNFPDEKAAVAVVLLHVFIGALVAIPYLKFARIRAAPAHDLDR</sequence>
<evidence type="ECO:0000256" key="5">
    <source>
        <dbReference type="SAM" id="Phobius"/>
    </source>
</evidence>
<dbReference type="Proteomes" id="UP000620262">
    <property type="component" value="Unassembled WGS sequence"/>
</dbReference>
<evidence type="ECO:0000313" key="6">
    <source>
        <dbReference type="EMBL" id="MBE1506435.1"/>
    </source>
</evidence>
<name>A0ABR9ITB8_RHIVS</name>
<dbReference type="RefSeq" id="WP_192730138.1">
    <property type="nucleotide sequence ID" value="NZ_BAAAVL010000013.1"/>
</dbReference>
<dbReference type="Pfam" id="PF01758">
    <property type="entry name" value="SBF"/>
    <property type="match status" value="1"/>
</dbReference>
<evidence type="ECO:0000256" key="2">
    <source>
        <dbReference type="ARBA" id="ARBA00022692"/>
    </source>
</evidence>
<feature type="transmembrane region" description="Helical" evidence="5">
    <location>
        <begin position="133"/>
        <end position="153"/>
    </location>
</feature>
<keyword evidence="7" id="KW-1185">Reference proteome</keyword>
<feature type="transmembrane region" description="Helical" evidence="5">
    <location>
        <begin position="165"/>
        <end position="186"/>
    </location>
</feature>
<feature type="transmembrane region" description="Helical" evidence="5">
    <location>
        <begin position="69"/>
        <end position="87"/>
    </location>
</feature>
<protein>
    <submittedName>
        <fullName evidence="6">BASS family bile acid:Na+ symporter</fullName>
    </submittedName>
</protein>
<comment type="subcellular location">
    <subcellularLocation>
        <location evidence="1">Membrane</location>
        <topology evidence="1">Multi-pass membrane protein</topology>
    </subcellularLocation>
</comment>
<dbReference type="Gene3D" id="1.20.1530.20">
    <property type="match status" value="1"/>
</dbReference>
<feature type="transmembrane region" description="Helical" evidence="5">
    <location>
        <begin position="99"/>
        <end position="121"/>
    </location>
</feature>
<feature type="transmembrane region" description="Helical" evidence="5">
    <location>
        <begin position="6"/>
        <end position="28"/>
    </location>
</feature>
<feature type="transmembrane region" description="Helical" evidence="5">
    <location>
        <begin position="255"/>
        <end position="274"/>
    </location>
</feature>
<comment type="caution">
    <text evidence="6">The sequence shown here is derived from an EMBL/GenBank/DDBJ whole genome shotgun (WGS) entry which is preliminary data.</text>
</comment>
<keyword evidence="3 5" id="KW-1133">Transmembrane helix</keyword>
<accession>A0ABR9ITB8</accession>
<evidence type="ECO:0000256" key="3">
    <source>
        <dbReference type="ARBA" id="ARBA00022989"/>
    </source>
</evidence>
<feature type="transmembrane region" description="Helical" evidence="5">
    <location>
        <begin position="192"/>
        <end position="215"/>
    </location>
</feature>
<dbReference type="EMBL" id="JADBEC010000001">
    <property type="protein sequence ID" value="MBE1506435.1"/>
    <property type="molecule type" value="Genomic_DNA"/>
</dbReference>
<dbReference type="InterPro" id="IPR038770">
    <property type="entry name" value="Na+/solute_symporter_sf"/>
</dbReference>
<dbReference type="InterPro" id="IPR002657">
    <property type="entry name" value="BilAc:Na_symport/Acr3"/>
</dbReference>
<reference evidence="6 7" key="1">
    <citation type="submission" date="2020-10" db="EMBL/GenBank/DDBJ databases">
        <title>Sequencing the genomes of 1000 actinobacteria strains.</title>
        <authorList>
            <person name="Klenk H.-P."/>
        </authorList>
    </citation>
    <scope>NUCLEOTIDE SEQUENCE [LARGE SCALE GENOMIC DNA]</scope>
    <source>
        <strain evidence="6 7">DSM 7307</strain>
    </source>
</reference>
<gene>
    <name evidence="6" type="ORF">H4W29_003616</name>
</gene>